<dbReference type="Gene3D" id="3.30.750.140">
    <property type="match status" value="1"/>
</dbReference>
<protein>
    <submittedName>
        <fullName evidence="2">Flagellar hook-length control protein FliK</fullName>
    </submittedName>
</protein>
<dbReference type="InterPro" id="IPR038610">
    <property type="entry name" value="FliK-like_C_sf"/>
</dbReference>
<evidence type="ECO:0000259" key="1">
    <source>
        <dbReference type="Pfam" id="PF02120"/>
    </source>
</evidence>
<evidence type="ECO:0000313" key="2">
    <source>
        <dbReference type="EMBL" id="GAA0862757.1"/>
    </source>
</evidence>
<dbReference type="EMBL" id="BAAACP010000004">
    <property type="protein sequence ID" value="GAA0862757.1"/>
    <property type="molecule type" value="Genomic_DNA"/>
</dbReference>
<dbReference type="Proteomes" id="UP001400965">
    <property type="component" value="Unassembled WGS sequence"/>
</dbReference>
<keyword evidence="2" id="KW-0282">Flagellum</keyword>
<proteinExistence type="predicted"/>
<feature type="domain" description="Flagellar hook-length control protein-like C-terminal" evidence="1">
    <location>
        <begin position="276"/>
        <end position="354"/>
    </location>
</feature>
<keyword evidence="3" id="KW-1185">Reference proteome</keyword>
<keyword evidence="2" id="KW-0966">Cell projection</keyword>
<organism evidence="2 3">
    <name type="scientific">Paraclostridium tenue</name>
    <dbReference type="NCBI Taxonomy" id="1737"/>
    <lineage>
        <taxon>Bacteria</taxon>
        <taxon>Bacillati</taxon>
        <taxon>Bacillota</taxon>
        <taxon>Clostridia</taxon>
        <taxon>Peptostreptococcales</taxon>
        <taxon>Peptostreptococcaceae</taxon>
        <taxon>Paraclostridium</taxon>
    </lineage>
</organism>
<name>A0ABP3XDT6_9FIRM</name>
<comment type="caution">
    <text evidence="2">The sequence shown here is derived from an EMBL/GenBank/DDBJ whole genome shotgun (WGS) entry which is preliminary data.</text>
</comment>
<dbReference type="Pfam" id="PF02120">
    <property type="entry name" value="Flg_hook"/>
    <property type="match status" value="1"/>
</dbReference>
<keyword evidence="2" id="KW-0969">Cilium</keyword>
<evidence type="ECO:0000313" key="3">
    <source>
        <dbReference type="Proteomes" id="UP001400965"/>
    </source>
</evidence>
<dbReference type="InterPro" id="IPR021136">
    <property type="entry name" value="Flagellar_hook_control-like_C"/>
</dbReference>
<gene>
    <name evidence="2" type="ORF">GCM10008917_09400</name>
</gene>
<dbReference type="RefSeq" id="WP_346043148.1">
    <property type="nucleotide sequence ID" value="NZ_BAAACP010000004.1"/>
</dbReference>
<sequence>MDFNLNISTELSKKPSENTSVNSFLSNSVNFEDIISSLDLDKDNTSNDNSMDIMSLLQNLISNIKLFKEIGNTDNDVKKEMDFIINKLNNKNLQLDLSDINEDKLIDLIKDEFGNDFDFNKIFNIDKDLNLDKNYKEVKSEVNLLKEFSNILKSNYEIDPDIKEMSKKTVEKTKKSVEVDNLSTLNMIEKLDDEIKSLKSYEELNVSTNANKSNVVEMKPKKDDKDLNILENILDKNVSAFSTISNKVFIQDSIANKNLPAVTIRANNMADDFIKMVKYLKNNNIEEIKVNINPKELGDMTIKLMKDSEATKVFINVSKEDTFKMLNKNIGDINKHLFDLGIKSKDVVVTMKPNAENFFSDNLNQQFGKREEPRKQKRNNHKQVSSIEDIEEVANSQENFNILA</sequence>
<accession>A0ABP3XDT6</accession>
<reference evidence="3" key="1">
    <citation type="journal article" date="2019" name="Int. J. Syst. Evol. Microbiol.">
        <title>The Global Catalogue of Microorganisms (GCM) 10K type strain sequencing project: providing services to taxonomists for standard genome sequencing and annotation.</title>
        <authorList>
            <consortium name="The Broad Institute Genomics Platform"/>
            <consortium name="The Broad Institute Genome Sequencing Center for Infectious Disease"/>
            <person name="Wu L."/>
            <person name="Ma J."/>
        </authorList>
    </citation>
    <scope>NUCLEOTIDE SEQUENCE [LARGE SCALE GENOMIC DNA]</scope>
    <source>
        <strain evidence="3">JCM 6486</strain>
    </source>
</reference>